<comment type="caution">
    <text evidence="6">The sequence shown here is derived from an EMBL/GenBank/DDBJ whole genome shotgun (WGS) entry which is preliminary data.</text>
</comment>
<evidence type="ECO:0000256" key="2">
    <source>
        <dbReference type="ARBA" id="ARBA00022935"/>
    </source>
</evidence>
<dbReference type="PANTHER" id="PTHR38464:SF1">
    <property type="entry name" value="L-ARABINOSE ISOMERASE"/>
    <property type="match status" value="1"/>
</dbReference>
<accession>A0A6N7IYY1</accession>
<dbReference type="SUPFAM" id="SSF53743">
    <property type="entry name" value="FucI/AraA N-terminal and middle domains"/>
    <property type="match status" value="1"/>
</dbReference>
<evidence type="ECO:0000256" key="3">
    <source>
        <dbReference type="ARBA" id="ARBA00023211"/>
    </source>
</evidence>
<keyword evidence="5" id="KW-0119">Carbohydrate metabolism</keyword>
<keyword evidence="2" id="KW-0054">Arabinose catabolism</keyword>
<dbReference type="EMBL" id="VOGC01000002">
    <property type="protein sequence ID" value="MQN00816.1"/>
    <property type="molecule type" value="Genomic_DNA"/>
</dbReference>
<protein>
    <submittedName>
        <fullName evidence="6">Arabinose isomerase</fullName>
    </submittedName>
</protein>
<reference evidence="6" key="1">
    <citation type="journal article" date="2020" name="Appl. Environ. Microbiol.">
        <title>Medium-Chain Fatty Acid Synthesis by 'Candidatus Weimeria bifida' gen. nov., sp. nov., and 'Candidatus Pseudoramibacter fermentans' sp. nov.</title>
        <authorList>
            <person name="Scarborough M.J."/>
            <person name="Myers K.S."/>
            <person name="Donohue T.J."/>
            <person name="Noguera D.R."/>
        </authorList>
    </citation>
    <scope>NUCLEOTIDE SEQUENCE</scope>
    <source>
        <strain evidence="6">LCO1.1</strain>
    </source>
</reference>
<dbReference type="AlphaFoldDB" id="A0A6N7IYY1"/>
<dbReference type="GO" id="GO:0019569">
    <property type="term" value="P:L-arabinose catabolic process to D-xylulose 5-phosphate"/>
    <property type="evidence" value="ECO:0007669"/>
    <property type="project" value="TreeGrafter"/>
</dbReference>
<dbReference type="Proteomes" id="UP000460257">
    <property type="component" value="Unassembled WGS sequence"/>
</dbReference>
<evidence type="ECO:0000256" key="4">
    <source>
        <dbReference type="ARBA" id="ARBA00023235"/>
    </source>
</evidence>
<dbReference type="Gene3D" id="3.40.50.10940">
    <property type="match status" value="1"/>
</dbReference>
<keyword evidence="3" id="KW-0464">Manganese</keyword>
<evidence type="ECO:0000256" key="1">
    <source>
        <dbReference type="ARBA" id="ARBA00022723"/>
    </source>
</evidence>
<dbReference type="GO" id="GO:0008733">
    <property type="term" value="F:L-arabinose isomerase activity"/>
    <property type="evidence" value="ECO:0007669"/>
    <property type="project" value="InterPro"/>
</dbReference>
<dbReference type="GO" id="GO:0046872">
    <property type="term" value="F:metal ion binding"/>
    <property type="evidence" value="ECO:0007669"/>
    <property type="project" value="UniProtKB-KW"/>
</dbReference>
<evidence type="ECO:0000256" key="5">
    <source>
        <dbReference type="ARBA" id="ARBA00023277"/>
    </source>
</evidence>
<sequence length="472" mass="52189">MLVDTKARVGVFSIALGAYLPQFPQLVPEFKGQYEVFKKMLPDTIEIVDGGLVTTKEEAQAAGDKFRAADVDLVFLQLLTYATSYNMLPAVKDLDVPVILVNLQKLRVPDYKNAQIPDWLGKYYACGAVGEMAADLNRFGKRHAVITGVVEGGDEQAKCEINDWCRAAQVRRRFRDTNIAQIGRPYPGMMDLYIDESNLYRRLGLYTKQFDWEKMWAIADNIDDQAAIEAKVEDIHGTFDITGEYEESDIRTMAKYVVAFEKWVRDEKLGLIASHYDGFAKGQAGVLDSMLIPAFSMLIKQGTACAVEGDMKVAMAMSIMKTICGSGQLSEMYSIDFDDDICIIGHSGSGDYDISKAKKPTMKIVPVFHGKTGGGYLTQFYPPAGDITYLAITQDGDGNFKFVAAEGVNEDGPIYGFGDTNMRTRFSCGAKEFVNRWSQAGPTHHMAAGIGHNIGTIRKVAEILNVPLEVIE</sequence>
<dbReference type="InterPro" id="IPR038583">
    <property type="entry name" value="AraA_N_sf"/>
</dbReference>
<name>A0A6N7IYY1_9FIRM</name>
<keyword evidence="7" id="KW-1185">Reference proteome</keyword>
<proteinExistence type="predicted"/>
<dbReference type="InterPro" id="IPR004216">
    <property type="entry name" value="Fuc/Ara_isomerase_C"/>
</dbReference>
<dbReference type="PANTHER" id="PTHR38464">
    <property type="entry name" value="L-ARABINOSE ISOMERASE"/>
    <property type="match status" value="1"/>
</dbReference>
<dbReference type="SUPFAM" id="SSF50443">
    <property type="entry name" value="FucI/AraA C-terminal domain-like"/>
    <property type="match status" value="1"/>
</dbReference>
<evidence type="ECO:0000313" key="7">
    <source>
        <dbReference type="Proteomes" id="UP000460257"/>
    </source>
</evidence>
<gene>
    <name evidence="6" type="ORF">FRC54_02320</name>
</gene>
<keyword evidence="4 6" id="KW-0413">Isomerase</keyword>
<evidence type="ECO:0000313" key="6">
    <source>
        <dbReference type="EMBL" id="MQN00816.1"/>
    </source>
</evidence>
<dbReference type="InterPro" id="IPR009015">
    <property type="entry name" value="Fucose_isomerase_N/cen_sf"/>
</dbReference>
<organism evidence="6 7">
    <name type="scientific">Candidatus Weimeria bifida</name>
    <dbReference type="NCBI Taxonomy" id="2599074"/>
    <lineage>
        <taxon>Bacteria</taxon>
        <taxon>Bacillati</taxon>
        <taxon>Bacillota</taxon>
        <taxon>Clostridia</taxon>
        <taxon>Lachnospirales</taxon>
        <taxon>Lachnospiraceae</taxon>
        <taxon>Candidatus Weimeria</taxon>
    </lineage>
</organism>
<dbReference type="InterPro" id="IPR003762">
    <property type="entry name" value="Lara_isomerase"/>
</dbReference>
<dbReference type="GO" id="GO:0005829">
    <property type="term" value="C:cytosol"/>
    <property type="evidence" value="ECO:0007669"/>
    <property type="project" value="TreeGrafter"/>
</dbReference>
<keyword evidence="1" id="KW-0479">Metal-binding</keyword>